<organism evidence="2 3">
    <name type="scientific">Candidatus Nitrososphaera evergladensis SR1</name>
    <dbReference type="NCBI Taxonomy" id="1459636"/>
    <lineage>
        <taxon>Archaea</taxon>
        <taxon>Nitrososphaerota</taxon>
        <taxon>Nitrososphaeria</taxon>
        <taxon>Nitrososphaerales</taxon>
        <taxon>Nitrososphaeraceae</taxon>
        <taxon>Nitrososphaera</taxon>
    </lineage>
</organism>
<evidence type="ECO:0000256" key="1">
    <source>
        <dbReference type="SAM" id="MobiDB-lite"/>
    </source>
</evidence>
<proteinExistence type="predicted"/>
<sequence length="80" mass="9168">MALPIALNYFIAISHTISSVSNENAEKKSGERKRQENQKSPNQGQLNEMPRQGNENPPIDLKYNTNEKKKKDQNENEKRG</sequence>
<dbReference type="EMBL" id="CP007174">
    <property type="protein sequence ID" value="AIF82240.1"/>
    <property type="molecule type" value="Genomic_DNA"/>
</dbReference>
<reference evidence="2 3" key="1">
    <citation type="journal article" date="2014" name="PLoS ONE">
        <title>Genome Sequence of Candidatus Nitrososphaera evergladensis from Group I.1b Enriched from Everglades Soil Reveals Novel Genomic Features of the Ammonia-Oxidizing Archaea.</title>
        <authorList>
            <person name="Zhalnina K.V."/>
            <person name="Dias R."/>
            <person name="Leonard M.T."/>
            <person name="Dorr de Quadros P."/>
            <person name="Camargo F.A."/>
            <person name="Drew J.C."/>
            <person name="Farmerie W.G."/>
            <person name="Daroub S.H."/>
            <person name="Triplett E.W."/>
        </authorList>
    </citation>
    <scope>NUCLEOTIDE SEQUENCE [LARGE SCALE GENOMIC DNA]</scope>
    <source>
        <strain evidence="2 3">SR1</strain>
    </source>
</reference>
<dbReference type="KEGG" id="nev:NTE_00158"/>
<feature type="compositionally biased region" description="Basic and acidic residues" evidence="1">
    <location>
        <begin position="65"/>
        <end position="80"/>
    </location>
</feature>
<feature type="region of interest" description="Disordered" evidence="1">
    <location>
        <begin position="16"/>
        <end position="80"/>
    </location>
</feature>
<protein>
    <submittedName>
        <fullName evidence="2">Uncharacterized protein</fullName>
    </submittedName>
</protein>
<dbReference type="RefSeq" id="WP_148699273.1">
    <property type="nucleotide sequence ID" value="NZ_CP007174.1"/>
</dbReference>
<gene>
    <name evidence="2" type="ORF">NTE_00158</name>
</gene>
<accession>A0A075MM98</accession>
<dbReference type="Proteomes" id="UP000028194">
    <property type="component" value="Chromosome"/>
</dbReference>
<evidence type="ECO:0000313" key="3">
    <source>
        <dbReference type="Proteomes" id="UP000028194"/>
    </source>
</evidence>
<feature type="compositionally biased region" description="Basic and acidic residues" evidence="1">
    <location>
        <begin position="24"/>
        <end position="37"/>
    </location>
</feature>
<dbReference type="HOGENOM" id="CLU_2581213_0_0_2"/>
<name>A0A075MM98_9ARCH</name>
<evidence type="ECO:0000313" key="2">
    <source>
        <dbReference type="EMBL" id="AIF82240.1"/>
    </source>
</evidence>
<dbReference type="GeneID" id="41596095"/>
<keyword evidence="3" id="KW-1185">Reference proteome</keyword>
<dbReference type="AlphaFoldDB" id="A0A075MM98"/>